<keyword evidence="2 5" id="KW-0812">Transmembrane</keyword>
<dbReference type="PANTHER" id="PTHR43424">
    <property type="entry name" value="LOCUS PUTATIVE PROTEIN 1-RELATED"/>
    <property type="match status" value="1"/>
</dbReference>
<comment type="subcellular location">
    <subcellularLocation>
        <location evidence="1">Membrane</location>
        <topology evidence="1">Multi-pass membrane protein</topology>
    </subcellularLocation>
</comment>
<protein>
    <submittedName>
        <fullName evidence="6">Uncharacterized protein</fullName>
    </submittedName>
</protein>
<evidence type="ECO:0000256" key="3">
    <source>
        <dbReference type="ARBA" id="ARBA00022989"/>
    </source>
</evidence>
<evidence type="ECO:0000313" key="7">
    <source>
        <dbReference type="Proteomes" id="UP000366872"/>
    </source>
</evidence>
<gene>
    <name evidence="6" type="ORF">PDESU_00700</name>
</gene>
<accession>A0A6C2TX30</accession>
<name>A0A6C2TX30_PONDE</name>
<evidence type="ECO:0000256" key="4">
    <source>
        <dbReference type="ARBA" id="ARBA00023136"/>
    </source>
</evidence>
<feature type="transmembrane region" description="Helical" evidence="5">
    <location>
        <begin position="156"/>
        <end position="177"/>
    </location>
</feature>
<proteinExistence type="predicted"/>
<dbReference type="InterPro" id="IPR052556">
    <property type="entry name" value="PolySynth_Transporter"/>
</dbReference>
<keyword evidence="4 5" id="KW-0472">Membrane</keyword>
<feature type="transmembrane region" description="Helical" evidence="5">
    <location>
        <begin position="56"/>
        <end position="75"/>
    </location>
</feature>
<evidence type="ECO:0000256" key="5">
    <source>
        <dbReference type="SAM" id="Phobius"/>
    </source>
</evidence>
<keyword evidence="7" id="KW-1185">Reference proteome</keyword>
<dbReference type="EMBL" id="CAAHFG010000001">
    <property type="protein sequence ID" value="VGO12149.1"/>
    <property type="molecule type" value="Genomic_DNA"/>
</dbReference>
<feature type="transmembrane region" description="Helical" evidence="5">
    <location>
        <begin position="371"/>
        <end position="389"/>
    </location>
</feature>
<feature type="transmembrane region" description="Helical" evidence="5">
    <location>
        <begin position="344"/>
        <end position="364"/>
    </location>
</feature>
<feature type="transmembrane region" description="Helical" evidence="5">
    <location>
        <begin position="123"/>
        <end position="144"/>
    </location>
</feature>
<evidence type="ECO:0000256" key="1">
    <source>
        <dbReference type="ARBA" id="ARBA00004141"/>
    </source>
</evidence>
<evidence type="ECO:0000256" key="2">
    <source>
        <dbReference type="ARBA" id="ARBA00022692"/>
    </source>
</evidence>
<dbReference type="PANTHER" id="PTHR43424:SF1">
    <property type="entry name" value="LOCUS PUTATIVE PROTEIN 1-RELATED"/>
    <property type="match status" value="1"/>
</dbReference>
<dbReference type="AlphaFoldDB" id="A0A6C2TX30"/>
<feature type="transmembrane region" description="Helical" evidence="5">
    <location>
        <begin position="223"/>
        <end position="241"/>
    </location>
</feature>
<feature type="transmembrane region" description="Helical" evidence="5">
    <location>
        <begin position="96"/>
        <end position="117"/>
    </location>
</feature>
<evidence type="ECO:0000313" key="6">
    <source>
        <dbReference type="EMBL" id="VGO12149.1"/>
    </source>
</evidence>
<dbReference type="RefSeq" id="WP_136077839.1">
    <property type="nucleotide sequence ID" value="NZ_CAAHFG010000001.1"/>
</dbReference>
<feature type="transmembrane region" description="Helical" evidence="5">
    <location>
        <begin position="303"/>
        <end position="324"/>
    </location>
</feature>
<dbReference type="GO" id="GO:0016020">
    <property type="term" value="C:membrane"/>
    <property type="evidence" value="ECO:0007669"/>
    <property type="project" value="UniProtKB-SubCell"/>
</dbReference>
<dbReference type="CDD" id="cd13128">
    <property type="entry name" value="MATE_Wzx_like"/>
    <property type="match status" value="1"/>
</dbReference>
<dbReference type="Pfam" id="PF01943">
    <property type="entry name" value="Polysacc_synt"/>
    <property type="match status" value="1"/>
</dbReference>
<dbReference type="Proteomes" id="UP000366872">
    <property type="component" value="Unassembled WGS sequence"/>
</dbReference>
<organism evidence="6 7">
    <name type="scientific">Pontiella desulfatans</name>
    <dbReference type="NCBI Taxonomy" id="2750659"/>
    <lineage>
        <taxon>Bacteria</taxon>
        <taxon>Pseudomonadati</taxon>
        <taxon>Kiritimatiellota</taxon>
        <taxon>Kiritimatiellia</taxon>
        <taxon>Kiritimatiellales</taxon>
        <taxon>Pontiellaceae</taxon>
        <taxon>Pontiella</taxon>
    </lineage>
</organism>
<reference evidence="6 7" key="1">
    <citation type="submission" date="2019-04" db="EMBL/GenBank/DDBJ databases">
        <authorList>
            <person name="Van Vliet M D."/>
        </authorList>
    </citation>
    <scope>NUCLEOTIDE SEQUENCE [LARGE SCALE GENOMIC DNA]</scope>
    <source>
        <strain evidence="6 7">F1</strain>
    </source>
</reference>
<keyword evidence="3 5" id="KW-1133">Transmembrane helix</keyword>
<sequence>MKILDKLLLRTNLSGNRRKVVKNVYWAVVGKLVNIASGLLVGVLVARNLGPENFGLMNYVISYVTLFSVLAAFGLDNIEVRELSRTGADRNTLMGTAFVLRIGFALVALLLILGTLLSFESDHFTFVMVMVYSLSLVFSSLNVIRNYFTSIILNEYVVKTEISRTVLGALIKIVLLINNCSVGWFIVASMFDFFLVGAGYLFSYRRKVGTILEWNVDWGVAKMLIRASFPLLLSGAAVIIYQRINAVMIRNMIDNASVGQFSAAAKISEIAIFIPMVIAQSITPLLVKAHEADPQKYLEKKQYFVDIMVWSSIAISVAMALLAAPGIRILFGEKYLEAIPVLQIMSWKALATALFGASGQLIVIENLHKYVVLRNLAGCVFSVVLNYYLIPVWGIAGSAIATIVAMIFAGYFSHLIIRPYRYLFTVQTKALALGWRQLVGLKHLWR</sequence>
<feature type="transmembrane region" description="Helical" evidence="5">
    <location>
        <begin position="24"/>
        <end position="44"/>
    </location>
</feature>
<feature type="transmembrane region" description="Helical" evidence="5">
    <location>
        <begin position="395"/>
        <end position="417"/>
    </location>
</feature>
<dbReference type="InterPro" id="IPR002797">
    <property type="entry name" value="Polysacc_synth"/>
</dbReference>